<sequence length="78" mass="8849">MVASMVAKSLLVLQAGTRPARYRYLNIVRTYARRGLGEESARLFLRHAQLVADSMVRAREAWAEESQPPMAPSVWVFD</sequence>
<organism evidence="1 2">
    <name type="scientific">Cedecea neteri</name>
    <dbReference type="NCBI Taxonomy" id="158822"/>
    <lineage>
        <taxon>Bacteria</taxon>
        <taxon>Pseudomonadati</taxon>
        <taxon>Pseudomonadota</taxon>
        <taxon>Gammaproteobacteria</taxon>
        <taxon>Enterobacterales</taxon>
        <taxon>Enterobacteriaceae</taxon>
        <taxon>Cedecea</taxon>
    </lineage>
</organism>
<protein>
    <submittedName>
        <fullName evidence="1">Predicted ATPase</fullName>
    </submittedName>
</protein>
<name>A0A2X3INI1_9ENTR</name>
<proteinExistence type="predicted"/>
<accession>A0A2X3INI1</accession>
<reference evidence="1 2" key="1">
    <citation type="submission" date="2018-06" db="EMBL/GenBank/DDBJ databases">
        <authorList>
            <consortium name="Pathogen Informatics"/>
            <person name="Doyle S."/>
        </authorList>
    </citation>
    <scope>NUCLEOTIDE SEQUENCE [LARGE SCALE GENOMIC DNA]</scope>
    <source>
        <strain evidence="1 2">NCTC12120</strain>
    </source>
</reference>
<evidence type="ECO:0000313" key="2">
    <source>
        <dbReference type="Proteomes" id="UP000251197"/>
    </source>
</evidence>
<dbReference type="Proteomes" id="UP000251197">
    <property type="component" value="Unassembled WGS sequence"/>
</dbReference>
<evidence type="ECO:0000313" key="1">
    <source>
        <dbReference type="EMBL" id="SQC93808.1"/>
    </source>
</evidence>
<dbReference type="AlphaFoldDB" id="A0A2X3INI1"/>
<gene>
    <name evidence="1" type="ORF">NCTC12120_06923</name>
</gene>
<dbReference type="EMBL" id="UAVU01000011">
    <property type="protein sequence ID" value="SQC93808.1"/>
    <property type="molecule type" value="Genomic_DNA"/>
</dbReference>